<name>A0A7W2HUM6_9ACTN</name>
<dbReference type="InterPro" id="IPR036388">
    <property type="entry name" value="WH-like_DNA-bd_sf"/>
</dbReference>
<sequence length="117" mass="13152">MSYRRIAATTGLSMSTVRNRLNTAYAALITPGVNEMRAREGERLLYLLDRLQGAVEAGDQQAIKTAVRVSESYRRLFGLNAPEQHTVQFHEVTQMDLGVQELIREAHARAALDKEHT</sequence>
<dbReference type="Proteomes" id="UP000587608">
    <property type="component" value="Unassembled WGS sequence"/>
</dbReference>
<gene>
    <name evidence="1" type="ORF">H1X69_12485</name>
</gene>
<protein>
    <submittedName>
        <fullName evidence="1">Uncharacterized protein</fullName>
    </submittedName>
</protein>
<proteinExistence type="predicted"/>
<dbReference type="AlphaFoldDB" id="A0A7W2HUM6"/>
<accession>A0A7W2HUM6</accession>
<reference evidence="1 2" key="1">
    <citation type="submission" date="2020-07" db="EMBL/GenBank/DDBJ databases">
        <title>Differential regulation of undecylprodigiosin biosynthesis in the yeast-scavenging Streptomyces strain MBK6.</title>
        <authorList>
            <person name="Baral B."/>
            <person name="Siitonen V."/>
            <person name="Laughlin M."/>
            <person name="Yamada K."/>
            <person name="Ilomaeki M."/>
            <person name="Metsae-Ketelae M."/>
            <person name="Niemi J."/>
        </authorList>
    </citation>
    <scope>NUCLEOTIDE SEQUENCE [LARGE SCALE GENOMIC DNA]</scope>
    <source>
        <strain evidence="1 2">MBK6</strain>
    </source>
</reference>
<dbReference type="Gene3D" id="1.10.10.10">
    <property type="entry name" value="Winged helix-like DNA-binding domain superfamily/Winged helix DNA-binding domain"/>
    <property type="match status" value="1"/>
</dbReference>
<evidence type="ECO:0000313" key="1">
    <source>
        <dbReference type="EMBL" id="MBA5222234.1"/>
    </source>
</evidence>
<comment type="caution">
    <text evidence="1">The sequence shown here is derived from an EMBL/GenBank/DDBJ whole genome shotgun (WGS) entry which is preliminary data.</text>
</comment>
<dbReference type="EMBL" id="JACERG010000010">
    <property type="protein sequence ID" value="MBA5222234.1"/>
    <property type="molecule type" value="Genomic_DNA"/>
</dbReference>
<evidence type="ECO:0000313" key="2">
    <source>
        <dbReference type="Proteomes" id="UP000587608"/>
    </source>
</evidence>
<organism evidence="1 2">
    <name type="scientific">Streptomyces griseoaurantiacus</name>
    <dbReference type="NCBI Taxonomy" id="68213"/>
    <lineage>
        <taxon>Bacteria</taxon>
        <taxon>Bacillati</taxon>
        <taxon>Actinomycetota</taxon>
        <taxon>Actinomycetes</taxon>
        <taxon>Kitasatosporales</taxon>
        <taxon>Streptomycetaceae</taxon>
        <taxon>Streptomyces</taxon>
        <taxon>Streptomyces aurantiacus group</taxon>
    </lineage>
</organism>